<dbReference type="CDD" id="cd12148">
    <property type="entry name" value="fungal_TF_MHR"/>
    <property type="match status" value="1"/>
</dbReference>
<dbReference type="GO" id="GO:0006351">
    <property type="term" value="P:DNA-templated transcription"/>
    <property type="evidence" value="ECO:0007669"/>
    <property type="project" value="InterPro"/>
</dbReference>
<dbReference type="PANTHER" id="PTHR46910:SF5">
    <property type="entry name" value="ZN(II)2CYS6 TRANSCRIPTION FACTOR (EUROFUNG)"/>
    <property type="match status" value="1"/>
</dbReference>
<accession>A0A9P9EQN1</accession>
<evidence type="ECO:0000313" key="4">
    <source>
        <dbReference type="EMBL" id="KAH7142024.1"/>
    </source>
</evidence>
<organism evidence="4 5">
    <name type="scientific">Dactylonectria macrodidyma</name>
    <dbReference type="NCBI Taxonomy" id="307937"/>
    <lineage>
        <taxon>Eukaryota</taxon>
        <taxon>Fungi</taxon>
        <taxon>Dikarya</taxon>
        <taxon>Ascomycota</taxon>
        <taxon>Pezizomycotina</taxon>
        <taxon>Sordariomycetes</taxon>
        <taxon>Hypocreomycetidae</taxon>
        <taxon>Hypocreales</taxon>
        <taxon>Nectriaceae</taxon>
        <taxon>Dactylonectria</taxon>
    </lineage>
</organism>
<evidence type="ECO:0000259" key="3">
    <source>
        <dbReference type="SMART" id="SM00906"/>
    </source>
</evidence>
<dbReference type="InterPro" id="IPR050987">
    <property type="entry name" value="AtrR-like"/>
</dbReference>
<evidence type="ECO:0000256" key="2">
    <source>
        <dbReference type="SAM" id="MobiDB-lite"/>
    </source>
</evidence>
<sequence length="605" mass="67210">MNRPPNSGGSGGSQQSKDAATPVKVPSSLLTPYSHVIQPESTAGPVVEGDFSLVTHSAFANEFPQKVIRPGSPQDPSLEMRETLDALSNIATALKQQTAASEMAFPHTRPIQRPRLSGFVLPPIQKAVALILTAKSQRMLGGTAWIYEFLPTQRFPDLCLNVYFSENHSEADFIAVNAGLHSLFWDYAAHGPPELEEENLAYMRMCGVNLETALSNLPLHLPASSDMIAALLFGAVHAIEVSKPSLSWTLSSKASELCQTLGYHRVASMKNDTESEGDYKKFLFWSVYFVDKSLSLRLGRPSTMPDWDIAVPEPSTEDAGHSRIWTSFILRIGTARCQGNIYELLYSPDSISQPDHVRQARVQTLVTELHGLEKMAQETHIKWHSSSKEAISDDLMSFFIVSNDVLRLSLLTLAYRAAPRPTGSITTFSFDCIKAARATLERHQDCVVIMRKSAEAYLPTYDHWTLLYAPFISFIVIFCQVIETQNKTDLAHLHTFVTSIQSALTVSDAASRMHRLFQVLHSVALRYVEFRICTPHGCQTQASAEMNTYLAALGFLVAGLSEGQRAAANPMMTMGNETQLEDWFYSNQAIMELLEEPTLDFPNRN</sequence>
<dbReference type="OrthoDB" id="103819at2759"/>
<dbReference type="SMART" id="SM00906">
    <property type="entry name" value="Fungal_trans"/>
    <property type="match status" value="1"/>
</dbReference>
<feature type="region of interest" description="Disordered" evidence="2">
    <location>
        <begin position="1"/>
        <end position="25"/>
    </location>
</feature>
<comment type="caution">
    <text evidence="4">The sequence shown here is derived from an EMBL/GenBank/DDBJ whole genome shotgun (WGS) entry which is preliminary data.</text>
</comment>
<dbReference type="InterPro" id="IPR007219">
    <property type="entry name" value="XnlR_reg_dom"/>
</dbReference>
<keyword evidence="1" id="KW-0539">Nucleus</keyword>
<proteinExistence type="predicted"/>
<dbReference type="PANTHER" id="PTHR46910">
    <property type="entry name" value="TRANSCRIPTION FACTOR PDR1"/>
    <property type="match status" value="1"/>
</dbReference>
<name>A0A9P9EQN1_9HYPO</name>
<dbReference type="Pfam" id="PF04082">
    <property type="entry name" value="Fungal_trans"/>
    <property type="match status" value="1"/>
</dbReference>
<keyword evidence="5" id="KW-1185">Reference proteome</keyword>
<dbReference type="GO" id="GO:0003677">
    <property type="term" value="F:DNA binding"/>
    <property type="evidence" value="ECO:0007669"/>
    <property type="project" value="InterPro"/>
</dbReference>
<feature type="domain" description="Xylanolytic transcriptional activator regulatory" evidence="3">
    <location>
        <begin position="247"/>
        <end position="320"/>
    </location>
</feature>
<dbReference type="EMBL" id="JAGMUV010000010">
    <property type="protein sequence ID" value="KAH7142024.1"/>
    <property type="molecule type" value="Genomic_DNA"/>
</dbReference>
<dbReference type="AlphaFoldDB" id="A0A9P9EQN1"/>
<evidence type="ECO:0000313" key="5">
    <source>
        <dbReference type="Proteomes" id="UP000738349"/>
    </source>
</evidence>
<dbReference type="Proteomes" id="UP000738349">
    <property type="component" value="Unassembled WGS sequence"/>
</dbReference>
<gene>
    <name evidence="4" type="ORF">EDB81DRAFT_885072</name>
</gene>
<dbReference type="GO" id="GO:0003700">
    <property type="term" value="F:DNA-binding transcription factor activity"/>
    <property type="evidence" value="ECO:0007669"/>
    <property type="project" value="InterPro"/>
</dbReference>
<evidence type="ECO:0000256" key="1">
    <source>
        <dbReference type="ARBA" id="ARBA00023242"/>
    </source>
</evidence>
<dbReference type="GO" id="GO:0008270">
    <property type="term" value="F:zinc ion binding"/>
    <property type="evidence" value="ECO:0007669"/>
    <property type="project" value="InterPro"/>
</dbReference>
<reference evidence="4" key="1">
    <citation type="journal article" date="2021" name="Nat. Commun.">
        <title>Genetic determinants of endophytism in the Arabidopsis root mycobiome.</title>
        <authorList>
            <person name="Mesny F."/>
            <person name="Miyauchi S."/>
            <person name="Thiergart T."/>
            <person name="Pickel B."/>
            <person name="Atanasova L."/>
            <person name="Karlsson M."/>
            <person name="Huettel B."/>
            <person name="Barry K.W."/>
            <person name="Haridas S."/>
            <person name="Chen C."/>
            <person name="Bauer D."/>
            <person name="Andreopoulos W."/>
            <person name="Pangilinan J."/>
            <person name="LaButti K."/>
            <person name="Riley R."/>
            <person name="Lipzen A."/>
            <person name="Clum A."/>
            <person name="Drula E."/>
            <person name="Henrissat B."/>
            <person name="Kohler A."/>
            <person name="Grigoriev I.V."/>
            <person name="Martin F.M."/>
            <person name="Hacquard S."/>
        </authorList>
    </citation>
    <scope>NUCLEOTIDE SEQUENCE</scope>
    <source>
        <strain evidence="4">MPI-CAGE-AT-0147</strain>
    </source>
</reference>
<protein>
    <submittedName>
        <fullName evidence="4">Fungal-specific transcription factor domain-containing protein</fullName>
    </submittedName>
</protein>